<keyword evidence="3" id="KW-0862">Zinc</keyword>
<dbReference type="SMART" id="SM00614">
    <property type="entry name" value="ZnF_BED"/>
    <property type="match status" value="1"/>
</dbReference>
<dbReference type="SUPFAM" id="SSF57667">
    <property type="entry name" value="beta-beta-alpha zinc fingers"/>
    <property type="match status" value="1"/>
</dbReference>
<evidence type="ECO:0000256" key="1">
    <source>
        <dbReference type="ARBA" id="ARBA00022723"/>
    </source>
</evidence>
<feature type="domain" description="BED-type" evidence="8">
    <location>
        <begin position="47"/>
        <end position="105"/>
    </location>
</feature>
<evidence type="ECO:0000259" key="8">
    <source>
        <dbReference type="PROSITE" id="PS50808"/>
    </source>
</evidence>
<reference evidence="9 10" key="1">
    <citation type="submission" date="2023-01" db="EMBL/GenBank/DDBJ databases">
        <authorList>
            <person name="Kreplak J."/>
        </authorList>
    </citation>
    <scope>NUCLEOTIDE SEQUENCE [LARGE SCALE GENOMIC DNA]</scope>
</reference>
<accession>A0AAV0ZM93</accession>
<dbReference type="InterPro" id="IPR052035">
    <property type="entry name" value="ZnF_BED_domain_contain"/>
</dbReference>
<dbReference type="PROSITE" id="PS50808">
    <property type="entry name" value="ZF_BED"/>
    <property type="match status" value="1"/>
</dbReference>
<dbReference type="GO" id="GO:0003677">
    <property type="term" value="F:DNA binding"/>
    <property type="evidence" value="ECO:0007669"/>
    <property type="project" value="InterPro"/>
</dbReference>
<dbReference type="InterPro" id="IPR012337">
    <property type="entry name" value="RNaseH-like_sf"/>
</dbReference>
<dbReference type="InterPro" id="IPR003656">
    <property type="entry name" value="Znf_BED"/>
</dbReference>
<dbReference type="PANTHER" id="PTHR46481">
    <property type="entry name" value="ZINC FINGER BED DOMAIN-CONTAINING PROTEIN 4"/>
    <property type="match status" value="1"/>
</dbReference>
<evidence type="ECO:0000313" key="9">
    <source>
        <dbReference type="EMBL" id="CAI8599561.1"/>
    </source>
</evidence>
<evidence type="ECO:0000256" key="5">
    <source>
        <dbReference type="ARBA" id="ARBA00023163"/>
    </source>
</evidence>
<dbReference type="AlphaFoldDB" id="A0AAV0ZM93"/>
<keyword evidence="1" id="KW-0479">Metal-binding</keyword>
<sequence>MELQRVAHEIVDEVNVVDLIHENETIQGENESKSGDDVTPKSKKEKTSNADCWKVFTKIGKDKDGIPRVKCNGCSKILKGGDRNYGTTSLNRHMKKCTKIKYADVGQVMVDLDWLKYLNPDFSPISRNTVKADVEQLFKMEKETLKKELANIPSRISLTSDLWTTCTTEGYICLTSHYVDSNWNLKNNASANDMIESVKYVKGSDGRIKKFKERIELIGGVEISAGLSYDVSTRWNSTYLMLQSALKYQCVFGSLSFHDDISVVLALGAVLNPRIKLTSLEYMYEKVDPLTSNLKTEEIKQKLYTLFEMYRSLHTSSLTTSQTPSSNAIGESSSHAFTKGLFNVYWMMMKIRNMEVWKKELQQKRLLFMT</sequence>
<evidence type="ECO:0000256" key="6">
    <source>
        <dbReference type="PROSITE-ProRule" id="PRU00027"/>
    </source>
</evidence>
<evidence type="ECO:0000256" key="3">
    <source>
        <dbReference type="ARBA" id="ARBA00022833"/>
    </source>
</evidence>
<evidence type="ECO:0000256" key="2">
    <source>
        <dbReference type="ARBA" id="ARBA00022771"/>
    </source>
</evidence>
<keyword evidence="4" id="KW-0805">Transcription regulation</keyword>
<dbReference type="Proteomes" id="UP001157006">
    <property type="component" value="Chromosome 2"/>
</dbReference>
<evidence type="ECO:0000313" key="10">
    <source>
        <dbReference type="Proteomes" id="UP001157006"/>
    </source>
</evidence>
<keyword evidence="2 6" id="KW-0863">Zinc-finger</keyword>
<dbReference type="InterPro" id="IPR036236">
    <property type="entry name" value="Znf_C2H2_sf"/>
</dbReference>
<dbReference type="GO" id="GO:0008270">
    <property type="term" value="F:zinc ion binding"/>
    <property type="evidence" value="ECO:0007669"/>
    <property type="project" value="UniProtKB-KW"/>
</dbReference>
<name>A0AAV0ZM93_VICFA</name>
<evidence type="ECO:0000256" key="7">
    <source>
        <dbReference type="SAM" id="MobiDB-lite"/>
    </source>
</evidence>
<dbReference type="PANTHER" id="PTHR46481:SF6">
    <property type="entry name" value="ZINC FINGER BED DOMAIN-CONTAINING PROTEIN RICESLEEPER 2-LIKE"/>
    <property type="match status" value="1"/>
</dbReference>
<dbReference type="EMBL" id="OX451737">
    <property type="protein sequence ID" value="CAI8599561.1"/>
    <property type="molecule type" value="Genomic_DNA"/>
</dbReference>
<protein>
    <recommendedName>
        <fullName evidence="8">BED-type domain-containing protein</fullName>
    </recommendedName>
</protein>
<organism evidence="9 10">
    <name type="scientific">Vicia faba</name>
    <name type="common">Broad bean</name>
    <name type="synonym">Faba vulgaris</name>
    <dbReference type="NCBI Taxonomy" id="3906"/>
    <lineage>
        <taxon>Eukaryota</taxon>
        <taxon>Viridiplantae</taxon>
        <taxon>Streptophyta</taxon>
        <taxon>Embryophyta</taxon>
        <taxon>Tracheophyta</taxon>
        <taxon>Spermatophyta</taxon>
        <taxon>Magnoliopsida</taxon>
        <taxon>eudicotyledons</taxon>
        <taxon>Gunneridae</taxon>
        <taxon>Pentapetalae</taxon>
        <taxon>rosids</taxon>
        <taxon>fabids</taxon>
        <taxon>Fabales</taxon>
        <taxon>Fabaceae</taxon>
        <taxon>Papilionoideae</taxon>
        <taxon>50 kb inversion clade</taxon>
        <taxon>NPAAA clade</taxon>
        <taxon>Hologalegina</taxon>
        <taxon>IRL clade</taxon>
        <taxon>Fabeae</taxon>
        <taxon>Vicia</taxon>
    </lineage>
</organism>
<keyword evidence="10" id="KW-1185">Reference proteome</keyword>
<evidence type="ECO:0000256" key="4">
    <source>
        <dbReference type="ARBA" id="ARBA00023015"/>
    </source>
</evidence>
<dbReference type="SUPFAM" id="SSF53098">
    <property type="entry name" value="Ribonuclease H-like"/>
    <property type="match status" value="1"/>
</dbReference>
<proteinExistence type="predicted"/>
<feature type="region of interest" description="Disordered" evidence="7">
    <location>
        <begin position="25"/>
        <end position="44"/>
    </location>
</feature>
<gene>
    <name evidence="9" type="ORF">VFH_II180560</name>
</gene>
<keyword evidence="5" id="KW-0804">Transcription</keyword>